<dbReference type="Gene3D" id="3.30.2020.10">
    <property type="entry name" value="NE0471-like N-terminal domain"/>
    <property type="match status" value="1"/>
</dbReference>
<dbReference type="SUPFAM" id="SSF143880">
    <property type="entry name" value="NE0471 N-terminal domain-like"/>
    <property type="match status" value="1"/>
</dbReference>
<name>A0A2W4QGZ4_9GAMM</name>
<comment type="caution">
    <text evidence="1">The sequence shown here is derived from an EMBL/GenBank/DDBJ whole genome shotgun (WGS) entry which is preliminary data.</text>
</comment>
<dbReference type="EMBL" id="QJPH01000519">
    <property type="protein sequence ID" value="PZN71515.1"/>
    <property type="molecule type" value="Genomic_DNA"/>
</dbReference>
<organism evidence="1 2">
    <name type="scientific">Candidatus Methylumidiphilus alinenensis</name>
    <dbReference type="NCBI Taxonomy" id="2202197"/>
    <lineage>
        <taxon>Bacteria</taxon>
        <taxon>Pseudomonadati</taxon>
        <taxon>Pseudomonadota</taxon>
        <taxon>Gammaproteobacteria</taxon>
        <taxon>Methylococcales</taxon>
        <taxon>Candidatus Methylumidiphilus</taxon>
    </lineage>
</organism>
<accession>A0A2W4QGZ4</accession>
<gene>
    <name evidence="1" type="ORF">DM484_26155</name>
</gene>
<dbReference type="InterPro" id="IPR018841">
    <property type="entry name" value="DUF2442"/>
</dbReference>
<proteinExistence type="predicted"/>
<dbReference type="InterPro" id="IPR036782">
    <property type="entry name" value="NE0471-like_N"/>
</dbReference>
<evidence type="ECO:0000313" key="1">
    <source>
        <dbReference type="EMBL" id="PZN71515.1"/>
    </source>
</evidence>
<reference evidence="1 2" key="1">
    <citation type="journal article" date="2018" name="Aquat. Microb. Ecol.">
        <title>Gammaproteobacterial methanotrophs dominate.</title>
        <authorList>
            <person name="Rissanen A.J."/>
            <person name="Saarenheimo J."/>
            <person name="Tiirola M."/>
            <person name="Peura S."/>
            <person name="Aalto S.L."/>
            <person name="Karvinen A."/>
            <person name="Nykanen H."/>
        </authorList>
    </citation>
    <scope>NUCLEOTIDE SEQUENCE [LARGE SCALE GENOMIC DNA]</scope>
    <source>
        <strain evidence="1">AMbin10</strain>
    </source>
</reference>
<dbReference type="Pfam" id="PF10387">
    <property type="entry name" value="DUF2442"/>
    <property type="match status" value="1"/>
</dbReference>
<dbReference type="AlphaFoldDB" id="A0A2W4QGZ4"/>
<evidence type="ECO:0000313" key="2">
    <source>
        <dbReference type="Proteomes" id="UP000249396"/>
    </source>
</evidence>
<dbReference type="Proteomes" id="UP000249396">
    <property type="component" value="Unassembled WGS sequence"/>
</dbReference>
<sequence>MLGVQQAEYVDGYKIRLMFNNGYAGTANLEETILNDKRTIFLKLKDQQMFKDFKLAHSTIVWFDELDLAPEYLFYLAFMEDDELQEQFRQWGYTANTKDLQGAIR</sequence>
<protein>
    <submittedName>
        <fullName evidence="1">DUF2442 domain-containing protein</fullName>
    </submittedName>
</protein>